<evidence type="ECO:0000256" key="2">
    <source>
        <dbReference type="ARBA" id="ARBA00007379"/>
    </source>
</evidence>
<dbReference type="Pfam" id="PF18075">
    <property type="entry name" value="FtsX_ECD"/>
    <property type="match status" value="1"/>
</dbReference>
<keyword evidence="5 10" id="KW-0132">Cell division</keyword>
<gene>
    <name evidence="14" type="ORF">NIES592_00700</name>
</gene>
<keyword evidence="6 11" id="KW-0812">Transmembrane</keyword>
<dbReference type="EMBL" id="MRCA01000001">
    <property type="protein sequence ID" value="OKH16224.1"/>
    <property type="molecule type" value="Genomic_DNA"/>
</dbReference>
<dbReference type="RefSeq" id="WP_073554639.1">
    <property type="nucleotide sequence ID" value="NZ_MRCA01000001.1"/>
</dbReference>
<proteinExistence type="inferred from homology"/>
<feature type="domain" description="FtsX extracellular" evidence="13">
    <location>
        <begin position="61"/>
        <end position="152"/>
    </location>
</feature>
<evidence type="ECO:0000256" key="10">
    <source>
        <dbReference type="PIRNR" id="PIRNR003097"/>
    </source>
</evidence>
<keyword evidence="4 10" id="KW-1003">Cell membrane</keyword>
<protein>
    <recommendedName>
        <fullName evidence="3 10">Cell division protein FtsX</fullName>
    </recommendedName>
</protein>
<evidence type="ECO:0000256" key="9">
    <source>
        <dbReference type="ARBA" id="ARBA00023306"/>
    </source>
</evidence>
<keyword evidence="7 11" id="KW-1133">Transmembrane helix</keyword>
<evidence type="ECO:0000259" key="13">
    <source>
        <dbReference type="Pfam" id="PF18075"/>
    </source>
</evidence>
<evidence type="ECO:0000259" key="12">
    <source>
        <dbReference type="Pfam" id="PF02687"/>
    </source>
</evidence>
<feature type="transmembrane region" description="Helical" evidence="11">
    <location>
        <begin position="171"/>
        <end position="196"/>
    </location>
</feature>
<evidence type="ECO:0000256" key="3">
    <source>
        <dbReference type="ARBA" id="ARBA00021907"/>
    </source>
</evidence>
<comment type="subcellular location">
    <subcellularLocation>
        <location evidence="1">Cell membrane</location>
        <topology evidence="1">Multi-pass membrane protein</topology>
    </subcellularLocation>
</comment>
<sequence length="300" mass="33190">MLKILTKVDYLLKETLIGLQRGGWMNWAAISTVTVLLFLFGLSLQTSWQVEKLLYQFGSQLEVSVYLDPGARAESVEPFVSTMPEVADIEVITREQAWQKLVKELGISDIKGATEQLGENPLVDELKVKARNSEVVPTLATQLAKLHGVDAVQYVDEAVRRISQLHRGLNWVTLTITIILTLTAIAVTTTTIRLIVMARRQEIEIMQLVGATSAWIYLPFILQGIAFGLVGGALAWSFISIVQQFLGHLLANQPEFIKFLTNGLQLTPLQTLLLPFILLNFGATVGLIGSLFAVQKFAKS</sequence>
<dbReference type="InterPro" id="IPR003838">
    <property type="entry name" value="ABC3_permease_C"/>
</dbReference>
<evidence type="ECO:0000313" key="14">
    <source>
        <dbReference type="EMBL" id="OKH16224.1"/>
    </source>
</evidence>
<dbReference type="PANTHER" id="PTHR47755:SF1">
    <property type="entry name" value="CELL DIVISION PROTEIN FTSX"/>
    <property type="match status" value="1"/>
</dbReference>
<dbReference type="GO" id="GO:0051301">
    <property type="term" value="P:cell division"/>
    <property type="evidence" value="ECO:0007669"/>
    <property type="project" value="UniProtKB-KW"/>
</dbReference>
<evidence type="ECO:0000256" key="6">
    <source>
        <dbReference type="ARBA" id="ARBA00022692"/>
    </source>
</evidence>
<comment type="caution">
    <text evidence="14">The sequence shown here is derived from an EMBL/GenBank/DDBJ whole genome shotgun (WGS) entry which is preliminary data.</text>
</comment>
<dbReference type="PIRSF" id="PIRSF003097">
    <property type="entry name" value="FtsX"/>
    <property type="match status" value="1"/>
</dbReference>
<evidence type="ECO:0000256" key="11">
    <source>
        <dbReference type="SAM" id="Phobius"/>
    </source>
</evidence>
<organism evidence="14 15">
    <name type="scientific">Fischerella major NIES-592</name>
    <dbReference type="NCBI Taxonomy" id="210994"/>
    <lineage>
        <taxon>Bacteria</taxon>
        <taxon>Bacillati</taxon>
        <taxon>Cyanobacteriota</taxon>
        <taxon>Cyanophyceae</taxon>
        <taxon>Nostocales</taxon>
        <taxon>Hapalosiphonaceae</taxon>
        <taxon>Fischerella</taxon>
    </lineage>
</organism>
<evidence type="ECO:0000256" key="7">
    <source>
        <dbReference type="ARBA" id="ARBA00022989"/>
    </source>
</evidence>
<dbReference type="AlphaFoldDB" id="A0A1U7H4M7"/>
<dbReference type="InterPro" id="IPR040690">
    <property type="entry name" value="FtsX_ECD"/>
</dbReference>
<keyword evidence="8 10" id="KW-0472">Membrane</keyword>
<dbReference type="OrthoDB" id="9813411at2"/>
<dbReference type="InterPro" id="IPR004513">
    <property type="entry name" value="FtsX"/>
</dbReference>
<comment type="similarity">
    <text evidence="2 10">Belongs to the ABC-4 integral membrane protein family. FtsX subfamily.</text>
</comment>
<keyword evidence="15" id="KW-1185">Reference proteome</keyword>
<keyword evidence="9 10" id="KW-0131">Cell cycle</keyword>
<feature type="domain" description="ABC3 transporter permease C-terminal" evidence="12">
    <location>
        <begin position="175"/>
        <end position="299"/>
    </location>
</feature>
<evidence type="ECO:0000313" key="15">
    <source>
        <dbReference type="Proteomes" id="UP000186391"/>
    </source>
</evidence>
<evidence type="ECO:0000256" key="5">
    <source>
        <dbReference type="ARBA" id="ARBA00022618"/>
    </source>
</evidence>
<evidence type="ECO:0000256" key="1">
    <source>
        <dbReference type="ARBA" id="ARBA00004651"/>
    </source>
</evidence>
<dbReference type="PANTHER" id="PTHR47755">
    <property type="entry name" value="CELL DIVISION PROTEIN FTSX"/>
    <property type="match status" value="1"/>
</dbReference>
<feature type="transmembrane region" description="Helical" evidence="11">
    <location>
        <begin position="24"/>
        <end position="44"/>
    </location>
</feature>
<reference evidence="14 15" key="1">
    <citation type="submission" date="2016-11" db="EMBL/GenBank/DDBJ databases">
        <title>Draft Genome Sequences of Nine Cyanobacterial Strains from Diverse Habitats.</title>
        <authorList>
            <person name="Zhu T."/>
            <person name="Hou S."/>
            <person name="Lu X."/>
            <person name="Hess W.R."/>
        </authorList>
    </citation>
    <scope>NUCLEOTIDE SEQUENCE [LARGE SCALE GENOMIC DNA]</scope>
    <source>
        <strain evidence="14 15">NIES-592</strain>
    </source>
</reference>
<feature type="transmembrane region" description="Helical" evidence="11">
    <location>
        <begin position="272"/>
        <end position="294"/>
    </location>
</feature>
<evidence type="ECO:0000256" key="4">
    <source>
        <dbReference type="ARBA" id="ARBA00022475"/>
    </source>
</evidence>
<dbReference type="Proteomes" id="UP000186391">
    <property type="component" value="Unassembled WGS sequence"/>
</dbReference>
<dbReference type="Pfam" id="PF02687">
    <property type="entry name" value="FtsX"/>
    <property type="match status" value="1"/>
</dbReference>
<name>A0A1U7H4M7_9CYAN</name>
<feature type="transmembrane region" description="Helical" evidence="11">
    <location>
        <begin position="216"/>
        <end position="239"/>
    </location>
</feature>
<dbReference type="Gene3D" id="3.30.70.3040">
    <property type="match status" value="1"/>
</dbReference>
<dbReference type="GO" id="GO:0005886">
    <property type="term" value="C:plasma membrane"/>
    <property type="evidence" value="ECO:0007669"/>
    <property type="project" value="UniProtKB-SubCell"/>
</dbReference>
<evidence type="ECO:0000256" key="8">
    <source>
        <dbReference type="ARBA" id="ARBA00023136"/>
    </source>
</evidence>
<accession>A0A1U7H4M7</accession>